<dbReference type="Proteomes" id="UP000703269">
    <property type="component" value="Unassembled WGS sequence"/>
</dbReference>
<evidence type="ECO:0000313" key="3">
    <source>
        <dbReference type="Proteomes" id="UP000703269"/>
    </source>
</evidence>
<name>A0A9P3GDZ3_9APHY</name>
<sequence>MKRGAALSCRSDRSQLVQLYLAGFTYDHLLSAKRTMLRDAAPHGPPTAQRHRRPHKAQPAPHPPRQLENMKLSIAALVVLFAGTNVALAAVCPRTCTGPIKGDPPPSCGGCGGLRAREQAQ</sequence>
<reference evidence="2 3" key="1">
    <citation type="submission" date="2021-08" db="EMBL/GenBank/DDBJ databases">
        <title>Draft Genome Sequence of Phanerochaete sordida strain YK-624.</title>
        <authorList>
            <person name="Mori T."/>
            <person name="Dohra H."/>
            <person name="Suzuki T."/>
            <person name="Kawagishi H."/>
            <person name="Hirai H."/>
        </authorList>
    </citation>
    <scope>NUCLEOTIDE SEQUENCE [LARGE SCALE GENOMIC DNA]</scope>
    <source>
        <strain evidence="2 3">YK-624</strain>
    </source>
</reference>
<gene>
    <name evidence="2" type="ORF">PsYK624_091940</name>
</gene>
<protein>
    <submittedName>
        <fullName evidence="2">Uncharacterized protein</fullName>
    </submittedName>
</protein>
<keyword evidence="3" id="KW-1185">Reference proteome</keyword>
<evidence type="ECO:0000256" key="1">
    <source>
        <dbReference type="SAM" id="MobiDB-lite"/>
    </source>
</evidence>
<dbReference type="EMBL" id="BPQB01000030">
    <property type="protein sequence ID" value="GJE93035.1"/>
    <property type="molecule type" value="Genomic_DNA"/>
</dbReference>
<comment type="caution">
    <text evidence="2">The sequence shown here is derived from an EMBL/GenBank/DDBJ whole genome shotgun (WGS) entry which is preliminary data.</text>
</comment>
<dbReference type="AlphaFoldDB" id="A0A9P3GDZ3"/>
<organism evidence="2 3">
    <name type="scientific">Phanerochaete sordida</name>
    <dbReference type="NCBI Taxonomy" id="48140"/>
    <lineage>
        <taxon>Eukaryota</taxon>
        <taxon>Fungi</taxon>
        <taxon>Dikarya</taxon>
        <taxon>Basidiomycota</taxon>
        <taxon>Agaricomycotina</taxon>
        <taxon>Agaricomycetes</taxon>
        <taxon>Polyporales</taxon>
        <taxon>Phanerochaetaceae</taxon>
        <taxon>Phanerochaete</taxon>
    </lineage>
</organism>
<evidence type="ECO:0000313" key="2">
    <source>
        <dbReference type="EMBL" id="GJE93035.1"/>
    </source>
</evidence>
<proteinExistence type="predicted"/>
<feature type="region of interest" description="Disordered" evidence="1">
    <location>
        <begin position="37"/>
        <end position="67"/>
    </location>
</feature>
<feature type="region of interest" description="Disordered" evidence="1">
    <location>
        <begin position="100"/>
        <end position="121"/>
    </location>
</feature>
<accession>A0A9P3GDZ3</accession>